<dbReference type="Proteomes" id="UP000180113">
    <property type="component" value="Unassembled WGS sequence"/>
</dbReference>
<evidence type="ECO:0000313" key="2">
    <source>
        <dbReference type="EMBL" id="OHT48130.1"/>
    </source>
</evidence>
<evidence type="ECO:0000313" key="3">
    <source>
        <dbReference type="Proteomes" id="UP000180113"/>
    </source>
</evidence>
<comment type="caution">
    <text evidence="2">The sequence shown here is derived from an EMBL/GenBank/DDBJ whole genome shotgun (WGS) entry which is preliminary data.</text>
</comment>
<evidence type="ECO:0000256" key="1">
    <source>
        <dbReference type="SAM" id="MobiDB-lite"/>
    </source>
</evidence>
<accession>A0AB73M8L5</accession>
<proteinExistence type="predicted"/>
<dbReference type="RefSeq" id="WP_070940868.1">
    <property type="nucleotide sequence ID" value="NZ_JAPDRD010000015.1"/>
</dbReference>
<feature type="region of interest" description="Disordered" evidence="1">
    <location>
        <begin position="1"/>
        <end position="57"/>
    </location>
</feature>
<protein>
    <submittedName>
        <fullName evidence="2">Uncharacterized protein</fullName>
    </submittedName>
</protein>
<dbReference type="EMBL" id="MLHW01000019">
    <property type="protein sequence ID" value="OHT48130.1"/>
    <property type="molecule type" value="Genomic_DNA"/>
</dbReference>
<reference evidence="2 3" key="1">
    <citation type="submission" date="2016-10" db="EMBL/GenBank/DDBJ databases">
        <title>Evaluation of Human, Animal and Environmental Mycobacterium chelonae Isolates by Core Genome Phylogenomic Analysis, Targeted Gene Comparison, and Anti-microbial Susceptibility Patterns: A Tale of Mistaken Identities.</title>
        <authorList>
            <person name="Fogelson S.B."/>
            <person name="Camus A.C."/>
            <person name="Lorenz W."/>
            <person name="Vasireddy R."/>
            <person name="Vasireddy S."/>
            <person name="Smith T."/>
            <person name="Brown-Elliott B.A."/>
            <person name="Wallace R.J.Jr."/>
            <person name="Hasan N.A."/>
            <person name="Reischl U."/>
            <person name="Sanchez S."/>
        </authorList>
    </citation>
    <scope>NUCLEOTIDE SEQUENCE [LARGE SCALE GENOMIC DNA]</scope>
    <source>
        <strain evidence="2 3">42895</strain>
    </source>
</reference>
<feature type="compositionally biased region" description="Low complexity" evidence="1">
    <location>
        <begin position="45"/>
        <end position="55"/>
    </location>
</feature>
<gene>
    <name evidence="2" type="ORF">BKG62_21020</name>
</gene>
<sequence>MKDGQMAKRGDRMAAKRRRQEREKQRRHTVPETDPGPEAFGIKMPSPAAPGGPASRPDFSEVDWDKLKAAYPDGAHGLMRAMFLGLIGERAKRAKDLLSWGLRPNPIHRESRLAFDDVAVTLEDETNLVSSTALYPTMNACENLAAAAEVIALALTQGQIRTSATAALCRIAIESSAKTIWLISETDTEERIRRCYGFLKAERGRQEEFERLEAEALVARTDPLAEVDLTNFEKRRERVAARQAKIAALSAEHITGPSGGPLKLVEGAEIWMDEQLPRKADAELDAVMHPRSAKSFYSLGSGFVHGFKWLMGYVLNDEELDDTPLLAITLDSFGNAIRMTEAAVSLYEAQSIGPRPDPKRARNYPDGVADAVEVLAPQYRFAEKRTPTELGEGHRGSGA</sequence>
<organism evidence="2 3">
    <name type="scientific">Mycobacteroides chelonae</name>
    <name type="common">Mycobacterium chelonae</name>
    <dbReference type="NCBI Taxonomy" id="1774"/>
    <lineage>
        <taxon>Bacteria</taxon>
        <taxon>Bacillati</taxon>
        <taxon>Actinomycetota</taxon>
        <taxon>Actinomycetes</taxon>
        <taxon>Mycobacteriales</taxon>
        <taxon>Mycobacteriaceae</taxon>
        <taxon>Mycobacteroides</taxon>
    </lineage>
</organism>
<name>A0AB73M8L5_MYCCH</name>
<dbReference type="AlphaFoldDB" id="A0AB73M8L5"/>
<feature type="compositionally biased region" description="Basic and acidic residues" evidence="1">
    <location>
        <begin position="1"/>
        <end position="24"/>
    </location>
</feature>